<dbReference type="EMBL" id="ML976991">
    <property type="protein sequence ID" value="KAF1956725.1"/>
    <property type="molecule type" value="Genomic_DNA"/>
</dbReference>
<evidence type="ECO:0000313" key="3">
    <source>
        <dbReference type="Proteomes" id="UP000800035"/>
    </source>
</evidence>
<keyword evidence="3" id="KW-1185">Reference proteome</keyword>
<protein>
    <submittedName>
        <fullName evidence="2">Uncharacterized protein</fullName>
    </submittedName>
</protein>
<feature type="compositionally biased region" description="Polar residues" evidence="1">
    <location>
        <begin position="10"/>
        <end position="23"/>
    </location>
</feature>
<gene>
    <name evidence="2" type="ORF">CC80DRAFT_412972</name>
</gene>
<evidence type="ECO:0000256" key="1">
    <source>
        <dbReference type="SAM" id="MobiDB-lite"/>
    </source>
</evidence>
<evidence type="ECO:0000313" key="2">
    <source>
        <dbReference type="EMBL" id="KAF1956725.1"/>
    </source>
</evidence>
<feature type="region of interest" description="Disordered" evidence="1">
    <location>
        <begin position="1"/>
        <end position="64"/>
    </location>
</feature>
<organism evidence="2 3">
    <name type="scientific">Byssothecium circinans</name>
    <dbReference type="NCBI Taxonomy" id="147558"/>
    <lineage>
        <taxon>Eukaryota</taxon>
        <taxon>Fungi</taxon>
        <taxon>Dikarya</taxon>
        <taxon>Ascomycota</taxon>
        <taxon>Pezizomycotina</taxon>
        <taxon>Dothideomycetes</taxon>
        <taxon>Pleosporomycetidae</taxon>
        <taxon>Pleosporales</taxon>
        <taxon>Massarineae</taxon>
        <taxon>Massarinaceae</taxon>
        <taxon>Byssothecium</taxon>
    </lineage>
</organism>
<sequence>LSHRARKAQRPSQPASVLDSIQNRSKDLYVQTPAQKKDLSYSDVRRLRPGGLPPKQSRSAARHKETQPILGHLSFYTILSRHLRTVTAAPGSEAGLELSHEEASLLESRGYSADSVEQWTYSLLERRSVSAAWAFTDKHERPPLFLVLLYLRRQRMKSLALGIIMRHIKARLETERISWTTLQLLVIRLLRHARVVWPETIPWIATLYADQAMRMYTDAKDNGQLSPTIVSDLTRFSNSLLSLISLPASLRPVLSSLHQEKAQFEILQFMANCEPAIIMTRVGFRATARNQLAHSKTSQERTWAELKGPSWPPWKENRTAMDEEKGYEFGASRASRILHRMYEAGYEGNAWEKVAEIYAGWDTDLSPAIQTRTSLPHVSTESRNRAKLKSLLWAGRIRTTRTRREAWACFLAYEASNKAASAEVYFAMFEKIHYPQLAEEEIDSGYSRHSAGEQAKLLLAGDTKEVLPDPKSPLHHVYLSEPVPTFEELYHRMVAKNVQPANRLLAFLVENLDDFSTVMSLLEANQAKFDGGVKSLLDGSILSNPDKSSIPPYFLGSFISFLCRFGRAPHGQIAKILPIPLNPEDHQFHLKLDQSYLLNYAFSLLMYYKPPYSPAWTAYMQKVPEQQHDKASSIVVQYDTICALFEQMDEIDLDPDDKQFLILCTATRYTAWTAYLGRLAVEDARHVLSTGPRFIRTVFHNLVGADVDPNDSHQKQKEYALPPHIPEPAALHAYVRALGMLRDYEGLYSFSTWATTHHVQITARANAQHSGAQALFRTLVALRAALEGALVRGQEGASQELIELVRVQMEGVEEWGWPSGEHVNAYVAAGQKW</sequence>
<proteinExistence type="predicted"/>
<dbReference type="Proteomes" id="UP000800035">
    <property type="component" value="Unassembled WGS sequence"/>
</dbReference>
<feature type="compositionally biased region" description="Basic and acidic residues" evidence="1">
    <location>
        <begin position="35"/>
        <end position="46"/>
    </location>
</feature>
<dbReference type="OrthoDB" id="410701at2759"/>
<reference evidence="2" key="1">
    <citation type="journal article" date="2020" name="Stud. Mycol.">
        <title>101 Dothideomycetes genomes: a test case for predicting lifestyles and emergence of pathogens.</title>
        <authorList>
            <person name="Haridas S."/>
            <person name="Albert R."/>
            <person name="Binder M."/>
            <person name="Bloem J."/>
            <person name="Labutti K."/>
            <person name="Salamov A."/>
            <person name="Andreopoulos B."/>
            <person name="Baker S."/>
            <person name="Barry K."/>
            <person name="Bills G."/>
            <person name="Bluhm B."/>
            <person name="Cannon C."/>
            <person name="Castanera R."/>
            <person name="Culley D."/>
            <person name="Daum C."/>
            <person name="Ezra D."/>
            <person name="Gonzalez J."/>
            <person name="Henrissat B."/>
            <person name="Kuo A."/>
            <person name="Liang C."/>
            <person name="Lipzen A."/>
            <person name="Lutzoni F."/>
            <person name="Magnuson J."/>
            <person name="Mondo S."/>
            <person name="Nolan M."/>
            <person name="Ohm R."/>
            <person name="Pangilinan J."/>
            <person name="Park H.-J."/>
            <person name="Ramirez L."/>
            <person name="Alfaro M."/>
            <person name="Sun H."/>
            <person name="Tritt A."/>
            <person name="Yoshinaga Y."/>
            <person name="Zwiers L.-H."/>
            <person name="Turgeon B."/>
            <person name="Goodwin S."/>
            <person name="Spatafora J."/>
            <person name="Crous P."/>
            <person name="Grigoriev I."/>
        </authorList>
    </citation>
    <scope>NUCLEOTIDE SEQUENCE</scope>
    <source>
        <strain evidence="2">CBS 675.92</strain>
    </source>
</reference>
<accession>A0A6A5TVS1</accession>
<name>A0A6A5TVS1_9PLEO</name>
<dbReference type="AlphaFoldDB" id="A0A6A5TVS1"/>
<feature type="non-terminal residue" evidence="2">
    <location>
        <position position="1"/>
    </location>
</feature>